<protein>
    <submittedName>
        <fullName evidence="2">Anti-anti-sigma factor</fullName>
    </submittedName>
</protein>
<dbReference type="CDD" id="cd07043">
    <property type="entry name" value="STAS_anti-anti-sigma_factors"/>
    <property type="match status" value="1"/>
</dbReference>
<sequence>MAFATKDTVEIADYCNGNREHLFLLSIYRQLTQEQIKNFKTAMNDCHYWIITLDEQRQPADNAEQQATPFEINYALENNMFKVSIGGRLDSLTAPQLLTAWEKIKTTSMPVGAEIDCAKLGYITSAGIRVFLILQKALGKNLALTNVNSSMEKLFIQKGFTVPPLR</sequence>
<feature type="domain" description="STAS" evidence="1">
    <location>
        <begin position="70"/>
        <end position="166"/>
    </location>
</feature>
<gene>
    <name evidence="2" type="ORF">SAMN02910323_0792</name>
</gene>
<accession>A0A1K1MEN1</accession>
<keyword evidence="3" id="KW-1185">Reference proteome</keyword>
<dbReference type="InterPro" id="IPR002645">
    <property type="entry name" value="STAS_dom"/>
</dbReference>
<dbReference type="Proteomes" id="UP000182958">
    <property type="component" value="Unassembled WGS sequence"/>
</dbReference>
<dbReference type="Gene3D" id="3.30.750.24">
    <property type="entry name" value="STAS domain"/>
    <property type="match status" value="1"/>
</dbReference>
<dbReference type="PROSITE" id="PS50801">
    <property type="entry name" value="STAS"/>
    <property type="match status" value="1"/>
</dbReference>
<organism evidence="2 3">
    <name type="scientific">Selenomonas ruminantium</name>
    <dbReference type="NCBI Taxonomy" id="971"/>
    <lineage>
        <taxon>Bacteria</taxon>
        <taxon>Bacillati</taxon>
        <taxon>Bacillota</taxon>
        <taxon>Negativicutes</taxon>
        <taxon>Selenomonadales</taxon>
        <taxon>Selenomonadaceae</taxon>
        <taxon>Selenomonas</taxon>
    </lineage>
</organism>
<dbReference type="RefSeq" id="WP_072305620.1">
    <property type="nucleotide sequence ID" value="NZ_FPJA01000004.1"/>
</dbReference>
<proteinExistence type="predicted"/>
<dbReference type="SUPFAM" id="SSF52091">
    <property type="entry name" value="SpoIIaa-like"/>
    <property type="match status" value="1"/>
</dbReference>
<dbReference type="InterPro" id="IPR036513">
    <property type="entry name" value="STAS_dom_sf"/>
</dbReference>
<evidence type="ECO:0000259" key="1">
    <source>
        <dbReference type="PROSITE" id="PS50801"/>
    </source>
</evidence>
<reference evidence="3" key="1">
    <citation type="submission" date="2016-11" db="EMBL/GenBank/DDBJ databases">
        <authorList>
            <person name="Varghese N."/>
            <person name="Submissions S."/>
        </authorList>
    </citation>
    <scope>NUCLEOTIDE SEQUENCE [LARGE SCALE GENOMIC DNA]</scope>
    <source>
        <strain evidence="3">C3</strain>
    </source>
</reference>
<evidence type="ECO:0000313" key="2">
    <source>
        <dbReference type="EMBL" id="SFW21594.1"/>
    </source>
</evidence>
<name>A0A1K1MEN1_SELRU</name>
<dbReference type="EMBL" id="FPJA01000004">
    <property type="protein sequence ID" value="SFW21594.1"/>
    <property type="molecule type" value="Genomic_DNA"/>
</dbReference>
<evidence type="ECO:0000313" key="3">
    <source>
        <dbReference type="Proteomes" id="UP000182958"/>
    </source>
</evidence>
<dbReference type="AlphaFoldDB" id="A0A1K1MEN1"/>